<evidence type="ECO:0000313" key="2">
    <source>
        <dbReference type="Proteomes" id="UP000019140"/>
    </source>
</evidence>
<dbReference type="EMBL" id="AZHX01001073">
    <property type="protein sequence ID" value="ETX04981.1"/>
    <property type="molecule type" value="Genomic_DNA"/>
</dbReference>
<gene>
    <name evidence="1" type="ORF">ETSY2_25670</name>
</gene>
<proteinExistence type="predicted"/>
<protein>
    <submittedName>
        <fullName evidence="1">Uncharacterized protein</fullName>
    </submittedName>
</protein>
<keyword evidence="2" id="KW-1185">Reference proteome</keyword>
<sequence>MGARTLAPTGGMIARRHHTTHLDPSIQTARIVWQFEKVKLRGFQGLILNVARQFQLIHTEIET</sequence>
<comment type="caution">
    <text evidence="1">The sequence shown here is derived from an EMBL/GenBank/DDBJ whole genome shotgun (WGS) entry which is preliminary data.</text>
</comment>
<organism evidence="1 2">
    <name type="scientific">Candidatus Entotheonella gemina</name>
    <dbReference type="NCBI Taxonomy" id="1429439"/>
    <lineage>
        <taxon>Bacteria</taxon>
        <taxon>Pseudomonadati</taxon>
        <taxon>Nitrospinota/Tectimicrobiota group</taxon>
        <taxon>Candidatus Tectimicrobiota</taxon>
        <taxon>Candidatus Entotheonellia</taxon>
        <taxon>Candidatus Entotheonellales</taxon>
        <taxon>Candidatus Entotheonellaceae</taxon>
        <taxon>Candidatus Entotheonella</taxon>
    </lineage>
</organism>
<name>W4M4X1_9BACT</name>
<dbReference type="Proteomes" id="UP000019140">
    <property type="component" value="Unassembled WGS sequence"/>
</dbReference>
<dbReference type="HOGENOM" id="CLU_2877417_0_0_7"/>
<accession>W4M4X1</accession>
<reference evidence="1 2" key="1">
    <citation type="journal article" date="2014" name="Nature">
        <title>An environmental bacterial taxon with a large and distinct metabolic repertoire.</title>
        <authorList>
            <person name="Wilson M.C."/>
            <person name="Mori T."/>
            <person name="Ruckert C."/>
            <person name="Uria A.R."/>
            <person name="Helf M.J."/>
            <person name="Takada K."/>
            <person name="Gernert C."/>
            <person name="Steffens U.A."/>
            <person name="Heycke N."/>
            <person name="Schmitt S."/>
            <person name="Rinke C."/>
            <person name="Helfrich E.J."/>
            <person name="Brachmann A.O."/>
            <person name="Gurgui C."/>
            <person name="Wakimoto T."/>
            <person name="Kracht M."/>
            <person name="Crusemann M."/>
            <person name="Hentschel U."/>
            <person name="Abe I."/>
            <person name="Matsunaga S."/>
            <person name="Kalinowski J."/>
            <person name="Takeyama H."/>
            <person name="Piel J."/>
        </authorList>
    </citation>
    <scope>NUCLEOTIDE SEQUENCE [LARGE SCALE GENOMIC DNA]</scope>
    <source>
        <strain evidence="2">TSY2</strain>
    </source>
</reference>
<dbReference type="AlphaFoldDB" id="W4M4X1"/>
<evidence type="ECO:0000313" key="1">
    <source>
        <dbReference type="EMBL" id="ETX04981.1"/>
    </source>
</evidence>